<feature type="signal peptide" evidence="2">
    <location>
        <begin position="1"/>
        <end position="23"/>
    </location>
</feature>
<gene>
    <name evidence="4" type="ORF">H8706_10415</name>
</gene>
<dbReference type="PROSITE" id="PS51272">
    <property type="entry name" value="SLH"/>
    <property type="match status" value="2"/>
</dbReference>
<dbReference type="RefSeq" id="WP_262432586.1">
    <property type="nucleotide sequence ID" value="NZ_JACRTE010000019.1"/>
</dbReference>
<evidence type="ECO:0000256" key="2">
    <source>
        <dbReference type="SAM" id="SignalP"/>
    </source>
</evidence>
<keyword evidence="5" id="KW-1185">Reference proteome</keyword>
<feature type="chain" id="PRO_5037065820" evidence="2">
    <location>
        <begin position="24"/>
        <end position="389"/>
    </location>
</feature>
<dbReference type="EMBL" id="JACRTE010000019">
    <property type="protein sequence ID" value="MBC8597273.1"/>
    <property type="molecule type" value="Genomic_DNA"/>
</dbReference>
<dbReference type="Pfam" id="PF00395">
    <property type="entry name" value="SLH"/>
    <property type="match status" value="2"/>
</dbReference>
<organism evidence="4 5">
    <name type="scientific">Qingrenia yutianensis</name>
    <dbReference type="NCBI Taxonomy" id="2763676"/>
    <lineage>
        <taxon>Bacteria</taxon>
        <taxon>Bacillati</taxon>
        <taxon>Bacillota</taxon>
        <taxon>Clostridia</taxon>
        <taxon>Eubacteriales</taxon>
        <taxon>Oscillospiraceae</taxon>
        <taxon>Qingrenia</taxon>
    </lineage>
</organism>
<keyword evidence="2" id="KW-0732">Signal</keyword>
<dbReference type="InterPro" id="IPR001119">
    <property type="entry name" value="SLH_dom"/>
</dbReference>
<accession>A0A926F7L1</accession>
<dbReference type="Proteomes" id="UP000647416">
    <property type="component" value="Unassembled WGS sequence"/>
</dbReference>
<sequence length="389" mass="43983">MRKLLFIISVFIICVSCAPATFAEQAYSDEKCSEWAYYYIKDAESPLYNIMPQEMYGGDFTASVTRQEFCGLVYNTVGYMNGVTNISDEIGKSTPIYPKFSGKTSPFEDTNSEYILALYESGIIKGKTEKTFCPSDYLTREETALIISRAAQYCNLKKLPYKLPFNDTYSLTDESSDAIKSVCGMGIMNGTGENHFSPSETLSKEQAAAIAMRLINCIAHHSEINSELSCYFNLMQMWIEDKDGNVIFMLPMYWTTYDYRIDYGYSSWNFFEHNKKTVIAVFGSDAPQTEAHTELYELPSGNKMLELPRNAGYFLSITEDGKYIITYDVTKPAEYGSWGETVYGVYDFNGAEILPPIYSRDELHKAGYIDAVKAFSHNQNYVAGKVGFS</sequence>
<feature type="domain" description="SLH" evidence="3">
    <location>
        <begin position="98"/>
        <end position="161"/>
    </location>
</feature>
<evidence type="ECO:0000259" key="3">
    <source>
        <dbReference type="PROSITE" id="PS51272"/>
    </source>
</evidence>
<name>A0A926F7L1_9FIRM</name>
<reference evidence="4" key="1">
    <citation type="submission" date="2020-08" db="EMBL/GenBank/DDBJ databases">
        <title>Genome public.</title>
        <authorList>
            <person name="Liu C."/>
            <person name="Sun Q."/>
        </authorList>
    </citation>
    <scope>NUCLEOTIDE SEQUENCE</scope>
    <source>
        <strain evidence="4">NSJ-50</strain>
    </source>
</reference>
<comment type="caution">
    <text evidence="4">The sequence shown here is derived from an EMBL/GenBank/DDBJ whole genome shotgun (WGS) entry which is preliminary data.</text>
</comment>
<keyword evidence="1" id="KW-0677">Repeat</keyword>
<evidence type="ECO:0000313" key="4">
    <source>
        <dbReference type="EMBL" id="MBC8597273.1"/>
    </source>
</evidence>
<protein>
    <submittedName>
        <fullName evidence="4">S-layer homology domain-containing protein</fullName>
    </submittedName>
</protein>
<proteinExistence type="predicted"/>
<evidence type="ECO:0000313" key="5">
    <source>
        <dbReference type="Proteomes" id="UP000647416"/>
    </source>
</evidence>
<feature type="domain" description="SLH" evidence="3">
    <location>
        <begin position="162"/>
        <end position="225"/>
    </location>
</feature>
<dbReference type="AlphaFoldDB" id="A0A926F7L1"/>
<evidence type="ECO:0000256" key="1">
    <source>
        <dbReference type="ARBA" id="ARBA00022737"/>
    </source>
</evidence>